<dbReference type="PROSITE" id="PS51864">
    <property type="entry name" value="ASTACIN"/>
    <property type="match status" value="1"/>
</dbReference>
<accession>A0A2N1NH13</accession>
<dbReference type="Pfam" id="PF01400">
    <property type="entry name" value="Astacin"/>
    <property type="match status" value="1"/>
</dbReference>
<evidence type="ECO:0000256" key="7">
    <source>
        <dbReference type="RuleBase" id="RU361183"/>
    </source>
</evidence>
<keyword evidence="4 6" id="KW-0862">Zinc</keyword>
<comment type="caution">
    <text evidence="6">Lacks conserved residue(s) required for the propagation of feature annotation.</text>
</comment>
<keyword evidence="1 6" id="KW-0645">Protease</keyword>
<evidence type="ECO:0000256" key="1">
    <source>
        <dbReference type="ARBA" id="ARBA00022670"/>
    </source>
</evidence>
<dbReference type="EMBL" id="LLXL01000389">
    <property type="protein sequence ID" value="PKK73166.1"/>
    <property type="molecule type" value="Genomic_DNA"/>
</dbReference>
<keyword evidence="3 6" id="KW-0378">Hydrolase</keyword>
<evidence type="ECO:0000259" key="8">
    <source>
        <dbReference type="PROSITE" id="PS51864"/>
    </source>
</evidence>
<evidence type="ECO:0000256" key="5">
    <source>
        <dbReference type="ARBA" id="ARBA00023049"/>
    </source>
</evidence>
<name>A0A2N1NH13_9GLOM</name>
<comment type="cofactor">
    <cofactor evidence="6 7">
        <name>Zn(2+)</name>
        <dbReference type="ChEBI" id="CHEBI:29105"/>
    </cofactor>
    <text evidence="6 7">Binds 1 zinc ion per subunit.</text>
</comment>
<feature type="binding site" evidence="6">
    <location>
        <position position="99"/>
    </location>
    <ligand>
        <name>Zn(2+)</name>
        <dbReference type="ChEBI" id="CHEBI:29105"/>
        <note>catalytic</note>
    </ligand>
</feature>
<reference evidence="9 10" key="1">
    <citation type="submission" date="2016-04" db="EMBL/GenBank/DDBJ databases">
        <title>Genome analyses suggest a sexual origin of heterokaryosis in a supposedly ancient asexual fungus.</title>
        <authorList>
            <person name="Ropars J."/>
            <person name="Sedzielewska K."/>
            <person name="Noel J."/>
            <person name="Charron P."/>
            <person name="Farinelli L."/>
            <person name="Marton T."/>
            <person name="Kruger M."/>
            <person name="Pelin A."/>
            <person name="Brachmann A."/>
            <person name="Corradi N."/>
        </authorList>
    </citation>
    <scope>NUCLEOTIDE SEQUENCE [LARGE SCALE GENOMIC DNA]</scope>
    <source>
        <strain evidence="9 10">C2</strain>
    </source>
</reference>
<dbReference type="PANTHER" id="PTHR10127">
    <property type="entry name" value="DISCOIDIN, CUB, EGF, LAMININ , AND ZINC METALLOPROTEASE DOMAIN CONTAINING"/>
    <property type="match status" value="1"/>
</dbReference>
<keyword evidence="5 6" id="KW-0482">Metalloprotease</keyword>
<feature type="domain" description="Peptidase M12A" evidence="8">
    <location>
        <begin position="8"/>
        <end position="195"/>
    </location>
</feature>
<dbReference type="AlphaFoldDB" id="A0A2N1NH13"/>
<organism evidence="9 10">
    <name type="scientific">Rhizophagus irregularis</name>
    <dbReference type="NCBI Taxonomy" id="588596"/>
    <lineage>
        <taxon>Eukaryota</taxon>
        <taxon>Fungi</taxon>
        <taxon>Fungi incertae sedis</taxon>
        <taxon>Mucoromycota</taxon>
        <taxon>Glomeromycotina</taxon>
        <taxon>Glomeromycetes</taxon>
        <taxon>Glomerales</taxon>
        <taxon>Glomeraceae</taxon>
        <taxon>Rhizophagus</taxon>
    </lineage>
</organism>
<dbReference type="InterPro" id="IPR001506">
    <property type="entry name" value="Peptidase_M12A"/>
</dbReference>
<dbReference type="InterPro" id="IPR024079">
    <property type="entry name" value="MetalloPept_cat_dom_sf"/>
</dbReference>
<dbReference type="VEuPathDB" id="FungiDB:RhiirFUN_025748"/>
<dbReference type="GO" id="GO:0004222">
    <property type="term" value="F:metalloendopeptidase activity"/>
    <property type="evidence" value="ECO:0007669"/>
    <property type="project" value="UniProtKB-UniRule"/>
</dbReference>
<dbReference type="VEuPathDB" id="FungiDB:FUN_022276"/>
<dbReference type="SMART" id="SM00235">
    <property type="entry name" value="ZnMc"/>
    <property type="match status" value="1"/>
</dbReference>
<evidence type="ECO:0000313" key="10">
    <source>
        <dbReference type="Proteomes" id="UP000233469"/>
    </source>
</evidence>
<dbReference type="GO" id="GO:0008270">
    <property type="term" value="F:zinc ion binding"/>
    <property type="evidence" value="ECO:0007669"/>
    <property type="project" value="UniProtKB-UniRule"/>
</dbReference>
<dbReference type="Proteomes" id="UP000233469">
    <property type="component" value="Unassembled WGS sequence"/>
</dbReference>
<keyword evidence="2 6" id="KW-0479">Metal-binding</keyword>
<dbReference type="InterPro" id="IPR006026">
    <property type="entry name" value="Peptidase_Metallo"/>
</dbReference>
<dbReference type="EC" id="3.4.24.-" evidence="7"/>
<sequence length="239" mass="27827">MGELNSDVYIRDPHMLWQNGIIPYEFNNKVIDNLRQYVEIAMKEISKVSSIRFVKRTDQLHFIEIVDKGDYWSSVGKQGGKQELSVTTGWQNPVGSAIHELLHSCGMFHEHSRPVKDKYVVVRRNGDCNYKKLKSSNVKSYFKYDFESIMHYPLTLCMDVKPGVKKPNSKIGQRVKLSKGDIKAINKLYPSWSCLPTQDNQRGRSGKTNTLKCQKKVFTVRCRKEIKRKKRIISIKDYY</sequence>
<protein>
    <recommendedName>
        <fullName evidence="7">Metalloendopeptidase</fullName>
        <ecNumber evidence="7">3.4.24.-</ecNumber>
    </recommendedName>
</protein>
<feature type="active site" evidence="6">
    <location>
        <position position="100"/>
    </location>
</feature>
<proteinExistence type="predicted"/>
<gene>
    <name evidence="9" type="ORF">RhiirC2_709824</name>
</gene>
<dbReference type="Gene3D" id="3.40.390.10">
    <property type="entry name" value="Collagenase (Catalytic Domain)"/>
    <property type="match status" value="1"/>
</dbReference>
<comment type="caution">
    <text evidence="9">The sequence shown here is derived from an EMBL/GenBank/DDBJ whole genome shotgun (WGS) entry which is preliminary data.</text>
</comment>
<dbReference type="GO" id="GO:0006508">
    <property type="term" value="P:proteolysis"/>
    <property type="evidence" value="ECO:0007669"/>
    <property type="project" value="UniProtKB-KW"/>
</dbReference>
<evidence type="ECO:0000256" key="2">
    <source>
        <dbReference type="ARBA" id="ARBA00022723"/>
    </source>
</evidence>
<feature type="binding site" evidence="6">
    <location>
        <position position="103"/>
    </location>
    <ligand>
        <name>Zn(2+)</name>
        <dbReference type="ChEBI" id="CHEBI:29105"/>
        <note>catalytic</note>
    </ligand>
</feature>
<evidence type="ECO:0000256" key="4">
    <source>
        <dbReference type="ARBA" id="ARBA00022833"/>
    </source>
</evidence>
<evidence type="ECO:0000256" key="6">
    <source>
        <dbReference type="PROSITE-ProRule" id="PRU01211"/>
    </source>
</evidence>
<reference evidence="9 10" key="2">
    <citation type="submission" date="2017-10" db="EMBL/GenBank/DDBJ databases">
        <title>Extensive intraspecific genome diversity in a model arbuscular mycorrhizal fungus.</title>
        <authorList>
            <person name="Chen E.C.H."/>
            <person name="Morin E."/>
            <person name="Baudet D."/>
            <person name="Noel J."/>
            <person name="Ndikumana S."/>
            <person name="Charron P."/>
            <person name="St-Onge C."/>
            <person name="Giorgi J."/>
            <person name="Grigoriev I.V."/>
            <person name="Roux C."/>
            <person name="Martin F.M."/>
            <person name="Corradi N."/>
        </authorList>
    </citation>
    <scope>NUCLEOTIDE SEQUENCE [LARGE SCALE GENOMIC DNA]</scope>
    <source>
        <strain evidence="9 10">C2</strain>
    </source>
</reference>
<evidence type="ECO:0000256" key="3">
    <source>
        <dbReference type="ARBA" id="ARBA00022801"/>
    </source>
</evidence>
<dbReference type="VEuPathDB" id="FungiDB:RhiirA1_467151"/>
<dbReference type="PANTHER" id="PTHR10127:SF780">
    <property type="entry name" value="METALLOENDOPEPTIDASE"/>
    <property type="match status" value="1"/>
</dbReference>
<evidence type="ECO:0000313" key="9">
    <source>
        <dbReference type="EMBL" id="PKK73166.1"/>
    </source>
</evidence>
<dbReference type="PRINTS" id="PR00480">
    <property type="entry name" value="ASTACIN"/>
</dbReference>
<dbReference type="SUPFAM" id="SSF55486">
    <property type="entry name" value="Metalloproteases ('zincins'), catalytic domain"/>
    <property type="match status" value="1"/>
</dbReference>
<feature type="binding site" evidence="6">
    <location>
        <position position="109"/>
    </location>
    <ligand>
        <name>Zn(2+)</name>
        <dbReference type="ChEBI" id="CHEBI:29105"/>
        <note>catalytic</note>
    </ligand>
</feature>